<reference evidence="4" key="1">
    <citation type="journal article" date="2019" name="Int. J. Syst. Evol. Microbiol.">
        <title>The Global Catalogue of Microorganisms (GCM) 10K type strain sequencing project: providing services to taxonomists for standard genome sequencing and annotation.</title>
        <authorList>
            <consortium name="The Broad Institute Genomics Platform"/>
            <consortium name="The Broad Institute Genome Sequencing Center for Infectious Disease"/>
            <person name="Wu L."/>
            <person name="Ma J."/>
        </authorList>
    </citation>
    <scope>NUCLEOTIDE SEQUENCE [LARGE SCALE GENOMIC DNA]</scope>
    <source>
        <strain evidence="4">DT43</strain>
    </source>
</reference>
<keyword evidence="4" id="KW-1185">Reference proteome</keyword>
<proteinExistence type="predicted"/>
<evidence type="ECO:0000313" key="3">
    <source>
        <dbReference type="EMBL" id="MFC4470149.1"/>
    </source>
</evidence>
<keyword evidence="2" id="KW-1133">Transmembrane helix</keyword>
<keyword evidence="2" id="KW-0812">Transmembrane</keyword>
<feature type="compositionally biased region" description="Low complexity" evidence="1">
    <location>
        <begin position="61"/>
        <end position="85"/>
    </location>
</feature>
<comment type="caution">
    <text evidence="3">The sequence shown here is derived from an EMBL/GenBank/DDBJ whole genome shotgun (WGS) entry which is preliminary data.</text>
</comment>
<name>A0ABV8YY37_9ACTN</name>
<sequence>MSPPHSRGRAEDAGFAVGALFLTPFFLLLGGSDDRDTTASSSVKPGNSAPDVTEETDGTGPSSAPPSATTPTASATPSPSASRSPSPSPTVKQATAQEPAALSPKLVSALAAQSGNMAADLYRDANGDAAEIEKKIQQGETGKAAEKARDLTQRLNDAQQKGKWGGDAQIMQLLSQLAASG</sequence>
<feature type="region of interest" description="Disordered" evidence="1">
    <location>
        <begin position="31"/>
        <end position="102"/>
    </location>
</feature>
<evidence type="ECO:0000256" key="1">
    <source>
        <dbReference type="SAM" id="MobiDB-lite"/>
    </source>
</evidence>
<evidence type="ECO:0000256" key="2">
    <source>
        <dbReference type="SAM" id="Phobius"/>
    </source>
</evidence>
<accession>A0ABV8YY37</accession>
<dbReference type="EMBL" id="JBHSFG010000076">
    <property type="protein sequence ID" value="MFC4470149.1"/>
    <property type="molecule type" value="Genomic_DNA"/>
</dbReference>
<keyword evidence="2" id="KW-0472">Membrane</keyword>
<feature type="transmembrane region" description="Helical" evidence="2">
    <location>
        <begin position="12"/>
        <end position="31"/>
    </location>
</feature>
<dbReference type="Proteomes" id="UP001596012">
    <property type="component" value="Unassembled WGS sequence"/>
</dbReference>
<dbReference type="RefSeq" id="WP_386350397.1">
    <property type="nucleotide sequence ID" value="NZ_JBHSFG010000076.1"/>
</dbReference>
<evidence type="ECO:0000313" key="4">
    <source>
        <dbReference type="Proteomes" id="UP001596012"/>
    </source>
</evidence>
<gene>
    <name evidence="3" type="ORF">ACFPH6_37590</name>
</gene>
<organism evidence="3 4">
    <name type="scientific">Streptomyces xiangluensis</name>
    <dbReference type="NCBI Taxonomy" id="2665720"/>
    <lineage>
        <taxon>Bacteria</taxon>
        <taxon>Bacillati</taxon>
        <taxon>Actinomycetota</taxon>
        <taxon>Actinomycetes</taxon>
        <taxon>Kitasatosporales</taxon>
        <taxon>Streptomycetaceae</taxon>
        <taxon>Streptomyces</taxon>
    </lineage>
</organism>
<protein>
    <submittedName>
        <fullName evidence="3">Uncharacterized protein</fullName>
    </submittedName>
</protein>